<keyword evidence="5" id="KW-1185">Reference proteome</keyword>
<dbReference type="AlphaFoldDB" id="A0A0A1U0F2"/>
<accession>A0A0A1U0F2</accession>
<evidence type="ECO:0000256" key="1">
    <source>
        <dbReference type="ARBA" id="ARBA00007469"/>
    </source>
</evidence>
<dbReference type="Proteomes" id="UP000014680">
    <property type="component" value="Unassembled WGS sequence"/>
</dbReference>
<evidence type="ECO:0000256" key="3">
    <source>
        <dbReference type="SAM" id="MobiDB-lite"/>
    </source>
</evidence>
<evidence type="ECO:0000256" key="2">
    <source>
        <dbReference type="RuleBase" id="RU004328"/>
    </source>
</evidence>
<dbReference type="GeneID" id="14884926"/>
<dbReference type="GO" id="GO:0003723">
    <property type="term" value="F:RNA binding"/>
    <property type="evidence" value="ECO:0007669"/>
    <property type="project" value="InterPro"/>
</dbReference>
<dbReference type="GO" id="GO:0033897">
    <property type="term" value="F:ribonuclease T2 activity"/>
    <property type="evidence" value="ECO:0007669"/>
    <property type="project" value="InterPro"/>
</dbReference>
<reference evidence="4 5" key="1">
    <citation type="submission" date="2012-10" db="EMBL/GenBank/DDBJ databases">
        <authorList>
            <person name="Zafar N."/>
            <person name="Inman J."/>
            <person name="Hall N."/>
            <person name="Lorenzi H."/>
            <person name="Caler E."/>
        </authorList>
    </citation>
    <scope>NUCLEOTIDE SEQUENCE [LARGE SCALE GENOMIC DNA]</scope>
    <source>
        <strain evidence="4 5">IP1</strain>
    </source>
</reference>
<name>A0A0A1U0F2_ENTIV</name>
<comment type="similarity">
    <text evidence="1 2">Belongs to the RNase T2 family.</text>
</comment>
<evidence type="ECO:0000313" key="4">
    <source>
        <dbReference type="EMBL" id="ELP85976.1"/>
    </source>
</evidence>
<dbReference type="RefSeq" id="XP_004185322.1">
    <property type="nucleotide sequence ID" value="XM_004185274.1"/>
</dbReference>
<dbReference type="KEGG" id="eiv:EIN_136500"/>
<dbReference type="Gene3D" id="3.90.730.10">
    <property type="entry name" value="Ribonuclease T2-like"/>
    <property type="match status" value="1"/>
</dbReference>
<dbReference type="VEuPathDB" id="AmoebaDB:EIN_136500"/>
<dbReference type="PANTHER" id="PTHR11240:SF22">
    <property type="entry name" value="RIBONUCLEASE T2"/>
    <property type="match status" value="1"/>
</dbReference>
<dbReference type="GO" id="GO:0006401">
    <property type="term" value="P:RNA catabolic process"/>
    <property type="evidence" value="ECO:0007669"/>
    <property type="project" value="TreeGrafter"/>
</dbReference>
<dbReference type="EMBL" id="KB207027">
    <property type="protein sequence ID" value="ELP85976.1"/>
    <property type="molecule type" value="Genomic_DNA"/>
</dbReference>
<proteinExistence type="inferred from homology"/>
<dbReference type="GO" id="GO:0005576">
    <property type="term" value="C:extracellular region"/>
    <property type="evidence" value="ECO:0007669"/>
    <property type="project" value="TreeGrafter"/>
</dbReference>
<protein>
    <submittedName>
        <fullName evidence="4">Ribonuclease 2, putative</fullName>
    </submittedName>
</protein>
<dbReference type="InterPro" id="IPR001568">
    <property type="entry name" value="RNase_T2-like"/>
</dbReference>
<sequence length="428" mass="50765">MFFQFFLILNLTFAQPDKSSEDQKTFPSLSSLEETLPKEEESGFTVVVSKKGKRKTKSEQSKTPIETKPPFSPKTESKESQIVRPKTTQQPVKHIKKHKPSTPQPTQQEEQIVRPKTQFDVKPKFREPYKPVLTNYDKSQFREKQKEKRILREELFPEIHQSESPETSPKKVVTPIQWPTSNFYKLKDYQMCKYYQPTSKRLELLVLVEYWPGDKCSKEVCSLPLGTQNVKEKFFLHGFWPQYENSRDMVCCIYPISDREIEKRMLEREELKQEVLNSWMSTTRCRNLMYQWDKHGTCSSSVYGGENGHFDYIQTALNLYNNIDFWKFLQESKLKVETEKMYQRSELKKVIKNKFGVEPVFNCVESNSVDEIRFCCDATKNKFNPTLRKCPPNMERKEGRKCDDFVQFKKFPEYLLDPKTAFRNNCEY</sequence>
<dbReference type="SUPFAM" id="SSF55895">
    <property type="entry name" value="Ribonuclease Rh-like"/>
    <property type="match status" value="1"/>
</dbReference>
<dbReference type="Pfam" id="PF00445">
    <property type="entry name" value="Ribonuclease_T2"/>
    <property type="match status" value="1"/>
</dbReference>
<dbReference type="PANTHER" id="PTHR11240">
    <property type="entry name" value="RIBONUCLEASE T2"/>
    <property type="match status" value="1"/>
</dbReference>
<gene>
    <name evidence="4" type="ORF">EIN_136500</name>
</gene>
<organism evidence="4 5">
    <name type="scientific">Entamoeba invadens IP1</name>
    <dbReference type="NCBI Taxonomy" id="370355"/>
    <lineage>
        <taxon>Eukaryota</taxon>
        <taxon>Amoebozoa</taxon>
        <taxon>Evosea</taxon>
        <taxon>Archamoebae</taxon>
        <taxon>Mastigamoebida</taxon>
        <taxon>Entamoebidae</taxon>
        <taxon>Entamoeba</taxon>
    </lineage>
</organism>
<feature type="compositionally biased region" description="Basic and acidic residues" evidence="3">
    <location>
        <begin position="111"/>
        <end position="120"/>
    </location>
</feature>
<evidence type="ECO:0000313" key="5">
    <source>
        <dbReference type="Proteomes" id="UP000014680"/>
    </source>
</evidence>
<feature type="region of interest" description="Disordered" evidence="3">
    <location>
        <begin position="17"/>
        <end position="120"/>
    </location>
</feature>
<dbReference type="OrthoDB" id="435754at2759"/>
<dbReference type="InterPro" id="IPR036430">
    <property type="entry name" value="RNase_T2-like_sf"/>
</dbReference>